<comment type="caution">
    <text evidence="2">The sequence shown here is derived from an EMBL/GenBank/DDBJ whole genome shotgun (WGS) entry which is preliminary data.</text>
</comment>
<dbReference type="AlphaFoldDB" id="A0A2M9Y837"/>
<evidence type="ECO:0000313" key="3">
    <source>
        <dbReference type="Proteomes" id="UP000231926"/>
    </source>
</evidence>
<dbReference type="SUPFAM" id="SSF54593">
    <property type="entry name" value="Glyoxalase/Bleomycin resistance protein/Dihydroxybiphenyl dioxygenase"/>
    <property type="match status" value="1"/>
</dbReference>
<name>A0A2M9Y837_9LEPT</name>
<dbReference type="EMBL" id="NPDR01000011">
    <property type="protein sequence ID" value="PJZ47707.1"/>
    <property type="molecule type" value="Genomic_DNA"/>
</dbReference>
<dbReference type="Proteomes" id="UP000231926">
    <property type="component" value="Unassembled WGS sequence"/>
</dbReference>
<dbReference type="RefSeq" id="WP_100711602.1">
    <property type="nucleotide sequence ID" value="NZ_NPDR01000011.1"/>
</dbReference>
<dbReference type="OrthoDB" id="66829at2"/>
<accession>A0A2M9Y837</accession>
<dbReference type="InterPro" id="IPR004360">
    <property type="entry name" value="Glyas_Fos-R_dOase_dom"/>
</dbReference>
<proteinExistence type="predicted"/>
<feature type="domain" description="VOC" evidence="1">
    <location>
        <begin position="1"/>
        <end position="121"/>
    </location>
</feature>
<dbReference type="Gene3D" id="3.30.720.110">
    <property type="match status" value="1"/>
</dbReference>
<keyword evidence="3" id="KW-1185">Reference proteome</keyword>
<dbReference type="Gene3D" id="3.30.720.120">
    <property type="match status" value="1"/>
</dbReference>
<dbReference type="Pfam" id="PF00903">
    <property type="entry name" value="Glyoxalase"/>
    <property type="match status" value="1"/>
</dbReference>
<reference evidence="2 3" key="1">
    <citation type="submission" date="2017-07" db="EMBL/GenBank/DDBJ databases">
        <title>Leptospira spp. isolated from tropical soils.</title>
        <authorList>
            <person name="Thibeaux R."/>
            <person name="Iraola G."/>
            <person name="Ferres I."/>
            <person name="Bierque E."/>
            <person name="Girault D."/>
            <person name="Soupe-Gilbert M.-E."/>
            <person name="Picardeau M."/>
            <person name="Goarant C."/>
        </authorList>
    </citation>
    <scope>NUCLEOTIDE SEQUENCE [LARGE SCALE GENOMIC DNA]</scope>
    <source>
        <strain evidence="2 3">FH4-C-A2</strain>
    </source>
</reference>
<evidence type="ECO:0000259" key="1">
    <source>
        <dbReference type="PROSITE" id="PS51819"/>
    </source>
</evidence>
<dbReference type="InterPro" id="IPR029068">
    <property type="entry name" value="Glyas_Bleomycin-R_OHBP_Dase"/>
</dbReference>
<evidence type="ECO:0000313" key="2">
    <source>
        <dbReference type="EMBL" id="PJZ47707.1"/>
    </source>
</evidence>
<gene>
    <name evidence="2" type="ORF">CH362_17435</name>
</gene>
<dbReference type="InterPro" id="IPR037523">
    <property type="entry name" value="VOC_core"/>
</dbReference>
<protein>
    <submittedName>
        <fullName evidence="2">Glyoxalase</fullName>
    </submittedName>
</protein>
<dbReference type="PROSITE" id="PS51819">
    <property type="entry name" value="VOC"/>
    <property type="match status" value="1"/>
</dbReference>
<organism evidence="2 3">
    <name type="scientific">Leptospira saintgironsiae</name>
    <dbReference type="NCBI Taxonomy" id="2023183"/>
    <lineage>
        <taxon>Bacteria</taxon>
        <taxon>Pseudomonadati</taxon>
        <taxon>Spirochaetota</taxon>
        <taxon>Spirochaetia</taxon>
        <taxon>Leptospirales</taxon>
        <taxon>Leptospiraceae</taxon>
        <taxon>Leptospira</taxon>
    </lineage>
</organism>
<sequence length="127" mass="14484">MKLNPGIVTSKLKETKEFYVGKLGFQIVFENDWYILLSTPNGKHEISFLLPELPSQNSAFQKEYSGFGMYLTIETEDVDLLYSELKKKNLSILLDLKEEEWGDRHFAISDPNGIGIDFVKYTAPVSA</sequence>